<keyword evidence="2 6" id="KW-0812">Transmembrane</keyword>
<dbReference type="SUPFAM" id="SSF56601">
    <property type="entry name" value="beta-lactamase/transpeptidase-like"/>
    <property type="match status" value="1"/>
</dbReference>
<comment type="caution">
    <text evidence="9">The sequence shown here is derived from an EMBL/GenBank/DDBJ whole genome shotgun (WGS) entry which is preliminary data.</text>
</comment>
<feature type="transmembrane region" description="Helical" evidence="6">
    <location>
        <begin position="162"/>
        <end position="188"/>
    </location>
</feature>
<evidence type="ECO:0000256" key="2">
    <source>
        <dbReference type="ARBA" id="ARBA00022692"/>
    </source>
</evidence>
<dbReference type="Gene3D" id="3.40.710.10">
    <property type="entry name" value="DD-peptidase/beta-lactamase superfamily"/>
    <property type="match status" value="1"/>
</dbReference>
<dbReference type="PANTHER" id="PTHR33048">
    <property type="entry name" value="PTH11-LIKE INTEGRAL MEMBRANE PROTEIN (AFU_ORTHOLOGUE AFUA_5G11245)"/>
    <property type="match status" value="1"/>
</dbReference>
<evidence type="ECO:0000259" key="8">
    <source>
        <dbReference type="Pfam" id="PF20684"/>
    </source>
</evidence>
<evidence type="ECO:0000313" key="10">
    <source>
        <dbReference type="Proteomes" id="UP000078240"/>
    </source>
</evidence>
<evidence type="ECO:0000256" key="3">
    <source>
        <dbReference type="ARBA" id="ARBA00022989"/>
    </source>
</evidence>
<feature type="domain" description="Rhodopsin" evidence="8">
    <location>
        <begin position="22"/>
        <end position="257"/>
    </location>
</feature>
<dbReference type="AlphaFoldDB" id="A0A179GVY5"/>
<comment type="similarity">
    <text evidence="5">Belongs to the SAT4 family.</text>
</comment>
<gene>
    <name evidence="9" type="ORF">VFPBJ_04638</name>
</gene>
<feature type="domain" description="Beta-lactamase-related" evidence="7">
    <location>
        <begin position="366"/>
        <end position="477"/>
    </location>
</feature>
<organism evidence="9 10">
    <name type="scientific">Purpureocillium lilacinum</name>
    <name type="common">Paecilomyces lilacinus</name>
    <dbReference type="NCBI Taxonomy" id="33203"/>
    <lineage>
        <taxon>Eukaryota</taxon>
        <taxon>Fungi</taxon>
        <taxon>Dikarya</taxon>
        <taxon>Ascomycota</taxon>
        <taxon>Pezizomycotina</taxon>
        <taxon>Sordariomycetes</taxon>
        <taxon>Hypocreomycetidae</taxon>
        <taxon>Hypocreales</taxon>
        <taxon>Ophiocordycipitaceae</taxon>
        <taxon>Purpureocillium</taxon>
    </lineage>
</organism>
<dbReference type="InterPro" id="IPR012338">
    <property type="entry name" value="Beta-lactam/transpept-like"/>
</dbReference>
<evidence type="ECO:0000313" key="9">
    <source>
        <dbReference type="EMBL" id="OAQ82054.1"/>
    </source>
</evidence>
<feature type="transmembrane region" description="Helical" evidence="6">
    <location>
        <begin position="234"/>
        <end position="255"/>
    </location>
</feature>
<accession>A0A179GVY5</accession>
<dbReference type="InterPro" id="IPR001466">
    <property type="entry name" value="Beta-lactam-related"/>
</dbReference>
<evidence type="ECO:0000256" key="5">
    <source>
        <dbReference type="ARBA" id="ARBA00038359"/>
    </source>
</evidence>
<keyword evidence="3 6" id="KW-1133">Transmembrane helix</keyword>
<dbReference type="InterPro" id="IPR052337">
    <property type="entry name" value="SAT4-like"/>
</dbReference>
<dbReference type="PANTHER" id="PTHR33048:SF2">
    <property type="entry name" value="SRPK"/>
    <property type="match status" value="1"/>
</dbReference>
<feature type="transmembrane region" description="Helical" evidence="6">
    <location>
        <begin position="200"/>
        <end position="222"/>
    </location>
</feature>
<sequence>MSTPFQIEAWTEYGLGVVILFLRFLSRWKTAGFRGWKGDDTFALELCMLELIGQYGTNIGVTDDIGATLSSEQIARFEFGSKCLLAGWNFYVSLIWALKGCMLCFFQRITLGLRQQKLVKWTGLACVFAYAGVMSSIWGHCTPVYKNWQVVPYPGDRCTLPIANYVTLVILNVTTDIMILYIPIPLLWKVKLTLRRKMAIGMLLCSGIFIIVATILRCVLSLRDIKGINVGTIWAIRETFVGIIAVNAAAIKPLFSKGRWITTSKGSSSATPAYHKNQNEYSLDRMPEDASRASVIGSKHQGRFNNLIMEMGDNSSEEHIIDPDNDGLAYNKWRRNEPACDAHVCLTAWPVQASLNMEFFRSPEFSARVEQLMKKHHVPGLAVAVVDKEATASNGWGVARLHPPEACTADTLFDIASSSKSLTAASVGLLVADDNHPSVKYDAVMSKLLPGDFVMPGEGYTETVTVEDVLSHRTGMAA</sequence>
<dbReference type="Pfam" id="PF00144">
    <property type="entry name" value="Beta-lactamase"/>
    <property type="match status" value="1"/>
</dbReference>
<reference evidence="9 10" key="1">
    <citation type="submission" date="2016-01" db="EMBL/GenBank/DDBJ databases">
        <title>Biosynthesis of antibiotic leucinostatins and their inhibition on Phytophthora in bio-control Purpureocillium lilacinum.</title>
        <authorList>
            <person name="Wang G."/>
            <person name="Liu Z."/>
            <person name="Lin R."/>
            <person name="Li E."/>
            <person name="Mao Z."/>
            <person name="Ling J."/>
            <person name="Yin W."/>
            <person name="Xie B."/>
        </authorList>
    </citation>
    <scope>NUCLEOTIDE SEQUENCE [LARGE SCALE GENOMIC DNA]</scope>
    <source>
        <strain evidence="9">PLBJ-1</strain>
    </source>
</reference>
<name>A0A179GVY5_PURLI</name>
<comment type="subcellular location">
    <subcellularLocation>
        <location evidence="1">Membrane</location>
        <topology evidence="1">Multi-pass membrane protein</topology>
    </subcellularLocation>
</comment>
<keyword evidence="4 6" id="KW-0472">Membrane</keyword>
<evidence type="ECO:0000256" key="6">
    <source>
        <dbReference type="SAM" id="Phobius"/>
    </source>
</evidence>
<dbReference type="GO" id="GO:0016020">
    <property type="term" value="C:membrane"/>
    <property type="evidence" value="ECO:0007669"/>
    <property type="project" value="UniProtKB-SubCell"/>
</dbReference>
<dbReference type="EMBL" id="LSBH01000003">
    <property type="protein sequence ID" value="OAQ82054.1"/>
    <property type="molecule type" value="Genomic_DNA"/>
</dbReference>
<dbReference type="Proteomes" id="UP000078240">
    <property type="component" value="Unassembled WGS sequence"/>
</dbReference>
<evidence type="ECO:0000256" key="4">
    <source>
        <dbReference type="ARBA" id="ARBA00023136"/>
    </source>
</evidence>
<protein>
    <submittedName>
        <fullName evidence="9">Srpk</fullName>
    </submittedName>
</protein>
<feature type="transmembrane region" description="Helical" evidence="6">
    <location>
        <begin position="88"/>
        <end position="106"/>
    </location>
</feature>
<dbReference type="InterPro" id="IPR049326">
    <property type="entry name" value="Rhodopsin_dom_fungi"/>
</dbReference>
<proteinExistence type="inferred from homology"/>
<evidence type="ECO:0000259" key="7">
    <source>
        <dbReference type="Pfam" id="PF00144"/>
    </source>
</evidence>
<evidence type="ECO:0000256" key="1">
    <source>
        <dbReference type="ARBA" id="ARBA00004141"/>
    </source>
</evidence>
<feature type="transmembrane region" description="Helical" evidence="6">
    <location>
        <begin position="118"/>
        <end position="138"/>
    </location>
</feature>
<dbReference type="Pfam" id="PF20684">
    <property type="entry name" value="Fung_rhodopsin"/>
    <property type="match status" value="1"/>
</dbReference>